<name>A0A1X7HPD5_9BACL</name>
<keyword evidence="2" id="KW-0808">Transferase</keyword>
<dbReference type="PROSITE" id="PS51186">
    <property type="entry name" value="GNAT"/>
    <property type="match status" value="1"/>
</dbReference>
<evidence type="ECO:0000313" key="2">
    <source>
        <dbReference type="EMBL" id="SMF89799.1"/>
    </source>
</evidence>
<organism evidence="2 3">
    <name type="scientific">Paenibacillus uliginis N3/975</name>
    <dbReference type="NCBI Taxonomy" id="1313296"/>
    <lineage>
        <taxon>Bacteria</taxon>
        <taxon>Bacillati</taxon>
        <taxon>Bacillota</taxon>
        <taxon>Bacilli</taxon>
        <taxon>Bacillales</taxon>
        <taxon>Paenibacillaceae</taxon>
        <taxon>Paenibacillus</taxon>
    </lineage>
</organism>
<dbReference type="InterPro" id="IPR000182">
    <property type="entry name" value="GNAT_dom"/>
</dbReference>
<dbReference type="GO" id="GO:0016747">
    <property type="term" value="F:acyltransferase activity, transferring groups other than amino-acyl groups"/>
    <property type="evidence" value="ECO:0007669"/>
    <property type="project" value="InterPro"/>
</dbReference>
<sequence length="179" mass="20830">MLFESARIKFRKMTTNDVQMYNQWRNDLEVMTTTSPSLDLFTEEDTHEFVSHVILGSDTSKSYIILDKQSDRPIGIISLIQLDYKNRNAECIIDIGEKDYWGKGYGTEALRLLLDYAFLELNLHRVSLRVFSFNQKAIHLYEKIGFKHEGASRQAIFRDGAWGDIVQMGILQHEYLTAR</sequence>
<dbReference type="PANTHER" id="PTHR43415:SF3">
    <property type="entry name" value="GNAT-FAMILY ACETYLTRANSFERASE"/>
    <property type="match status" value="1"/>
</dbReference>
<protein>
    <submittedName>
        <fullName evidence="2">Protein N-acetyltransferase, RimJ/RimL family</fullName>
    </submittedName>
</protein>
<dbReference type="EMBL" id="LT840184">
    <property type="protein sequence ID" value="SMF89799.1"/>
    <property type="molecule type" value="Genomic_DNA"/>
</dbReference>
<dbReference type="Pfam" id="PF13302">
    <property type="entry name" value="Acetyltransf_3"/>
    <property type="match status" value="1"/>
</dbReference>
<evidence type="ECO:0000259" key="1">
    <source>
        <dbReference type="PROSITE" id="PS51186"/>
    </source>
</evidence>
<dbReference type="CDD" id="cd04301">
    <property type="entry name" value="NAT_SF"/>
    <property type="match status" value="1"/>
</dbReference>
<dbReference type="RefSeq" id="WP_208915491.1">
    <property type="nucleotide sequence ID" value="NZ_LT840184.1"/>
</dbReference>
<keyword evidence="3" id="KW-1185">Reference proteome</keyword>
<dbReference type="AlphaFoldDB" id="A0A1X7HPD5"/>
<gene>
    <name evidence="2" type="ORF">SAMN05661091_4781</name>
</gene>
<dbReference type="STRING" id="1313296.SAMN05661091_4781"/>
<dbReference type="SUPFAM" id="SSF55729">
    <property type="entry name" value="Acyl-CoA N-acyltransferases (Nat)"/>
    <property type="match status" value="1"/>
</dbReference>
<proteinExistence type="predicted"/>
<dbReference type="PANTHER" id="PTHR43415">
    <property type="entry name" value="SPERMIDINE N(1)-ACETYLTRANSFERASE"/>
    <property type="match status" value="1"/>
</dbReference>
<dbReference type="Gene3D" id="3.40.630.30">
    <property type="match status" value="1"/>
</dbReference>
<accession>A0A1X7HPD5</accession>
<feature type="domain" description="N-acetyltransferase" evidence="1">
    <location>
        <begin position="8"/>
        <end position="169"/>
    </location>
</feature>
<reference evidence="2 3" key="1">
    <citation type="submission" date="2017-04" db="EMBL/GenBank/DDBJ databases">
        <authorList>
            <person name="Afonso C.L."/>
            <person name="Miller P.J."/>
            <person name="Scott M.A."/>
            <person name="Spackman E."/>
            <person name="Goraichik I."/>
            <person name="Dimitrov K.M."/>
            <person name="Suarez D.L."/>
            <person name="Swayne D.E."/>
        </authorList>
    </citation>
    <scope>NUCLEOTIDE SEQUENCE [LARGE SCALE GENOMIC DNA]</scope>
    <source>
        <strain evidence="2 3">N3/975</strain>
    </source>
</reference>
<evidence type="ECO:0000313" key="3">
    <source>
        <dbReference type="Proteomes" id="UP000192940"/>
    </source>
</evidence>
<dbReference type="Proteomes" id="UP000192940">
    <property type="component" value="Chromosome I"/>
</dbReference>
<dbReference type="InterPro" id="IPR016181">
    <property type="entry name" value="Acyl_CoA_acyltransferase"/>
</dbReference>